<dbReference type="InterPro" id="IPR008844">
    <property type="entry name" value="Spore_GerAC-like"/>
</dbReference>
<dbReference type="GO" id="GO:0016020">
    <property type="term" value="C:membrane"/>
    <property type="evidence" value="ECO:0007669"/>
    <property type="project" value="UniProtKB-SubCell"/>
</dbReference>
<dbReference type="Proteomes" id="UP000029278">
    <property type="component" value="Unassembled WGS sequence"/>
</dbReference>
<dbReference type="InterPro" id="IPR038501">
    <property type="entry name" value="Spore_GerAC_C_sf"/>
</dbReference>
<keyword evidence="4" id="KW-0732">Signal</keyword>
<proteinExistence type="inferred from homology"/>
<gene>
    <name evidence="10" type="ORF">DJ90_5030</name>
    <name evidence="11" type="ORF">GNQ08_30360</name>
</gene>
<evidence type="ECO:0000256" key="7">
    <source>
        <dbReference type="ARBA" id="ARBA00023288"/>
    </source>
</evidence>
<evidence type="ECO:0000313" key="12">
    <source>
        <dbReference type="Proteomes" id="UP000029278"/>
    </source>
</evidence>
<dbReference type="STRING" id="44252.DJ90_5030"/>
<dbReference type="Gene3D" id="6.20.190.10">
    <property type="entry name" value="Nutrient germinant receptor protein C, domain 1"/>
    <property type="match status" value="1"/>
</dbReference>
<evidence type="ECO:0000256" key="2">
    <source>
        <dbReference type="ARBA" id="ARBA00007886"/>
    </source>
</evidence>
<feature type="domain" description="Spore germination protein N-terminal" evidence="9">
    <location>
        <begin position="28"/>
        <end position="202"/>
    </location>
</feature>
<comment type="subcellular location">
    <subcellularLocation>
        <location evidence="1">Membrane</location>
        <topology evidence="1">Lipid-anchor</topology>
    </subcellularLocation>
</comment>
<keyword evidence="7" id="KW-0449">Lipoprotein</keyword>
<dbReference type="GO" id="GO:0009847">
    <property type="term" value="P:spore germination"/>
    <property type="evidence" value="ECO:0007669"/>
    <property type="project" value="InterPro"/>
</dbReference>
<sequence length="404" mass="45195">MMRTLKSTLCGFLLIILLPALLSGCWERKELNELAFVLGYGLDKEGDQFKVTMQVVIPSEIATSTTAKGGGTPVTVYDFKVKTIYEALHEFTLASSRSSYLGHIRVLVLGEELARDGIGKVLDVILRSREPRSDFYIMVARDAQASEVLQFLTPLDKLPANRLFYSLQKSSKATARTTPVTIDKLVDRLVAEGRNVALSGIEIVGDRSVDGDAKNLKSTRPKASLLLRGLGVFRKDKLLGWLNEMETIGYNYIMGEVSGSAGPVMGEDGQPIVMEVLRSSTKRKVKIIGGEPHIYITVRATVNVESTQSTDRLDDDRVIRELEKKSEQRIIYLMENAADHIIEKYNSDILGFGQLIYQSHPKVWEKLKDQRETYLKTLPVHYQASVHINRIGTIDKSFQDDIKG</sequence>
<evidence type="ECO:0000256" key="1">
    <source>
        <dbReference type="ARBA" id="ARBA00004635"/>
    </source>
</evidence>
<dbReference type="PROSITE" id="PS51257">
    <property type="entry name" value="PROKAR_LIPOPROTEIN"/>
    <property type="match status" value="1"/>
</dbReference>
<dbReference type="InterPro" id="IPR046953">
    <property type="entry name" value="Spore_GerAC-like_C"/>
</dbReference>
<dbReference type="Pfam" id="PF05504">
    <property type="entry name" value="Spore_GerAC"/>
    <property type="match status" value="1"/>
</dbReference>
<reference evidence="10 12" key="1">
    <citation type="submission" date="2014-04" db="EMBL/GenBank/DDBJ databases">
        <authorList>
            <person name="Bishop-Lilly K.A."/>
            <person name="Broomall S.M."/>
            <person name="Chain P.S."/>
            <person name="Chertkov O."/>
            <person name="Coyne S.R."/>
            <person name="Daligault H.E."/>
            <person name="Davenport K.W."/>
            <person name="Erkkila T."/>
            <person name="Frey K.G."/>
            <person name="Gibbons H.S."/>
            <person name="Gu W."/>
            <person name="Jaissle J."/>
            <person name="Johnson S.L."/>
            <person name="Koroleva G.I."/>
            <person name="Ladner J.T."/>
            <person name="Lo C.-C."/>
            <person name="Minogue T.D."/>
            <person name="Munk C."/>
            <person name="Palacios G.F."/>
            <person name="Redden C.L."/>
            <person name="Rosenzweig C.N."/>
            <person name="Scholz M.B."/>
            <person name="Teshima H."/>
            <person name="Xu Y."/>
        </authorList>
    </citation>
    <scope>NUCLEOTIDE SEQUENCE [LARGE SCALE GENOMIC DNA]</scope>
    <source>
        <strain evidence="10 12">8244</strain>
    </source>
</reference>
<keyword evidence="3" id="KW-0309">Germination</keyword>
<dbReference type="PANTHER" id="PTHR35789:SF1">
    <property type="entry name" value="SPORE GERMINATION PROTEIN B3"/>
    <property type="match status" value="1"/>
</dbReference>
<dbReference type="EMBL" id="WNZZ01000050">
    <property type="protein sequence ID" value="MUG26622.1"/>
    <property type="molecule type" value="Genomic_DNA"/>
</dbReference>
<dbReference type="NCBIfam" id="TIGR02887">
    <property type="entry name" value="spore_ger_x_C"/>
    <property type="match status" value="1"/>
</dbReference>
<comment type="similarity">
    <text evidence="2">Belongs to the GerABKC lipoprotein family.</text>
</comment>
<name>A0A090ZWM6_PAEMA</name>
<dbReference type="OrthoDB" id="9816067at2"/>
<dbReference type="HOGENOM" id="CLU_051140_0_0_9"/>
<dbReference type="GeneID" id="77007986"/>
<dbReference type="Proteomes" id="UP000442469">
    <property type="component" value="Unassembled WGS sequence"/>
</dbReference>
<evidence type="ECO:0000259" key="9">
    <source>
        <dbReference type="Pfam" id="PF25198"/>
    </source>
</evidence>
<evidence type="ECO:0000313" key="10">
    <source>
        <dbReference type="EMBL" id="KFN08531.1"/>
    </source>
</evidence>
<evidence type="ECO:0000313" key="11">
    <source>
        <dbReference type="EMBL" id="MUG26622.1"/>
    </source>
</evidence>
<evidence type="ECO:0000256" key="3">
    <source>
        <dbReference type="ARBA" id="ARBA00022544"/>
    </source>
</evidence>
<dbReference type="PATRIC" id="fig|44252.3.peg.3037"/>
<dbReference type="RefSeq" id="WP_036623958.1">
    <property type="nucleotide sequence ID" value="NZ_BGML01000001.1"/>
</dbReference>
<dbReference type="Pfam" id="PF25198">
    <property type="entry name" value="Spore_GerAC_N"/>
    <property type="match status" value="1"/>
</dbReference>
<keyword evidence="5" id="KW-0472">Membrane</keyword>
<protein>
    <submittedName>
        <fullName evidence="11">Ger(X)C family spore germination protein</fullName>
    </submittedName>
    <submittedName>
        <fullName evidence="10">Germination, Ger(X)C family protein</fullName>
    </submittedName>
</protein>
<feature type="domain" description="Spore germination GerAC-like C-terminal" evidence="8">
    <location>
        <begin position="229"/>
        <end position="392"/>
    </location>
</feature>
<keyword evidence="6" id="KW-0564">Palmitate</keyword>
<dbReference type="EMBL" id="JMQA01000028">
    <property type="protein sequence ID" value="KFN08531.1"/>
    <property type="molecule type" value="Genomic_DNA"/>
</dbReference>
<evidence type="ECO:0000256" key="4">
    <source>
        <dbReference type="ARBA" id="ARBA00022729"/>
    </source>
</evidence>
<dbReference type="AlphaFoldDB" id="A0A090ZWM6"/>
<evidence type="ECO:0000313" key="13">
    <source>
        <dbReference type="Proteomes" id="UP000442469"/>
    </source>
</evidence>
<keyword evidence="12" id="KW-1185">Reference proteome</keyword>
<evidence type="ECO:0000259" key="8">
    <source>
        <dbReference type="Pfam" id="PF05504"/>
    </source>
</evidence>
<dbReference type="InterPro" id="IPR057336">
    <property type="entry name" value="GerAC_N"/>
</dbReference>
<dbReference type="PANTHER" id="PTHR35789">
    <property type="entry name" value="SPORE GERMINATION PROTEIN B3"/>
    <property type="match status" value="1"/>
</dbReference>
<evidence type="ECO:0000256" key="5">
    <source>
        <dbReference type="ARBA" id="ARBA00023136"/>
    </source>
</evidence>
<accession>A0A090ZWM6</accession>
<evidence type="ECO:0000256" key="6">
    <source>
        <dbReference type="ARBA" id="ARBA00023139"/>
    </source>
</evidence>
<dbReference type="Gene3D" id="3.30.300.210">
    <property type="entry name" value="Nutrient germinant receptor protein C, domain 3"/>
    <property type="match status" value="1"/>
</dbReference>
<reference evidence="11 13" key="2">
    <citation type="submission" date="2019-11" db="EMBL/GenBank/DDBJ databases">
        <title>Draft genome sequences of five Paenibacillus species of dairy origin.</title>
        <authorList>
            <person name="Olajide A.M."/>
            <person name="Chen S."/>
            <person name="Lapointe G."/>
        </authorList>
    </citation>
    <scope>NUCLEOTIDE SEQUENCE [LARGE SCALE GENOMIC DNA]</scope>
    <source>
        <strain evidence="11 13">3CT49</strain>
    </source>
</reference>
<organism evidence="10 12">
    <name type="scientific">Paenibacillus macerans</name>
    <name type="common">Bacillus macerans</name>
    <dbReference type="NCBI Taxonomy" id="44252"/>
    <lineage>
        <taxon>Bacteria</taxon>
        <taxon>Bacillati</taxon>
        <taxon>Bacillota</taxon>
        <taxon>Bacilli</taxon>
        <taxon>Bacillales</taxon>
        <taxon>Paenibacillaceae</taxon>
        <taxon>Paenibacillus</taxon>
    </lineage>
</organism>
<comment type="caution">
    <text evidence="10">The sequence shown here is derived from an EMBL/GenBank/DDBJ whole genome shotgun (WGS) entry which is preliminary data.</text>
</comment>